<dbReference type="Proteomes" id="UP001320876">
    <property type="component" value="Unassembled WGS sequence"/>
</dbReference>
<dbReference type="InterPro" id="IPR017850">
    <property type="entry name" value="Alkaline_phosphatase_core_sf"/>
</dbReference>
<protein>
    <submittedName>
        <fullName evidence="1">DUF1501 domain-containing protein</fullName>
    </submittedName>
</protein>
<proteinExistence type="predicted"/>
<dbReference type="Pfam" id="PF07394">
    <property type="entry name" value="DUF1501"/>
    <property type="match status" value="1"/>
</dbReference>
<dbReference type="RefSeq" id="WP_264489865.1">
    <property type="nucleotide sequence ID" value="NZ_JAPDDT010000017.1"/>
</dbReference>
<dbReference type="InterPro" id="IPR010869">
    <property type="entry name" value="DUF1501"/>
</dbReference>
<gene>
    <name evidence="1" type="ORF">OKA05_24585</name>
</gene>
<sequence>MNHRSFFHRCDGVSRRDFLHLGVLTSFGLSLPGLLRMQAAAAETGKGAARAKSCILIWLDGGPSHLDMFDLKPEAPSEVRSQFKPIGTAVAGVQICEHLPRTAAVMKDVALIRSLTHELGNHDTGTRFLLTGHRPTPALEHPSLGSLVAQAAGAGGTMPPYVAIPHDGVGGDSNAARSGWLPGAFAAFSTGRDPSRVDGLQLPEGVSFERSAKRHAMLEKMDALSRQVEQGPGGANRDAFYEQAWRLLSSPEAKAAFDLSRESPQTRERYGPANIGAGCLLARRLVEAGSRFVTVVDPGWDMHQQIFRELPDSRFPGSGKLPSLDRAYAALLTDLRERGLLESTLVVLMGEFGRTPKLNAIGGRDHWPRAGSVLMAGGGVRGGQVIGATNGFGEFPVDRPVGPPDLAFSILKLLGVDPGAELITPSGRPMKMMGEGSFIRELL</sequence>
<dbReference type="SUPFAM" id="SSF53649">
    <property type="entry name" value="Alkaline phosphatase-like"/>
    <property type="match status" value="1"/>
</dbReference>
<reference evidence="1 2" key="1">
    <citation type="submission" date="2022-10" db="EMBL/GenBank/DDBJ databases">
        <title>Luteolibacter arcticus strain CCTCC AB 2014275, whole genome shotgun sequencing project.</title>
        <authorList>
            <person name="Zhao G."/>
            <person name="Shen L."/>
        </authorList>
    </citation>
    <scope>NUCLEOTIDE SEQUENCE [LARGE SCALE GENOMIC DNA]</scope>
    <source>
        <strain evidence="1 2">CCTCC AB 2014275</strain>
    </source>
</reference>
<dbReference type="EMBL" id="JAPDDT010000017">
    <property type="protein sequence ID" value="MCW1925758.1"/>
    <property type="molecule type" value="Genomic_DNA"/>
</dbReference>
<dbReference type="InterPro" id="IPR006311">
    <property type="entry name" value="TAT_signal"/>
</dbReference>
<evidence type="ECO:0000313" key="2">
    <source>
        <dbReference type="Proteomes" id="UP001320876"/>
    </source>
</evidence>
<name>A0ABT3GQL6_9BACT</name>
<organism evidence="1 2">
    <name type="scientific">Luteolibacter arcticus</name>
    <dbReference type="NCBI Taxonomy" id="1581411"/>
    <lineage>
        <taxon>Bacteria</taxon>
        <taxon>Pseudomonadati</taxon>
        <taxon>Verrucomicrobiota</taxon>
        <taxon>Verrucomicrobiia</taxon>
        <taxon>Verrucomicrobiales</taxon>
        <taxon>Verrucomicrobiaceae</taxon>
        <taxon>Luteolibacter</taxon>
    </lineage>
</organism>
<keyword evidence="2" id="KW-1185">Reference proteome</keyword>
<dbReference type="PROSITE" id="PS51318">
    <property type="entry name" value="TAT"/>
    <property type="match status" value="1"/>
</dbReference>
<evidence type="ECO:0000313" key="1">
    <source>
        <dbReference type="EMBL" id="MCW1925758.1"/>
    </source>
</evidence>
<comment type="caution">
    <text evidence="1">The sequence shown here is derived from an EMBL/GenBank/DDBJ whole genome shotgun (WGS) entry which is preliminary data.</text>
</comment>
<dbReference type="PANTHER" id="PTHR43737">
    <property type="entry name" value="BLL7424 PROTEIN"/>
    <property type="match status" value="1"/>
</dbReference>
<accession>A0ABT3GQL6</accession>
<dbReference type="PANTHER" id="PTHR43737:SF1">
    <property type="entry name" value="DUF1501 DOMAIN-CONTAINING PROTEIN"/>
    <property type="match status" value="1"/>
</dbReference>